<feature type="domain" description="Mur ligase N-terminal catalytic" evidence="9">
    <location>
        <begin position="25"/>
        <end position="92"/>
    </location>
</feature>
<feature type="binding site" evidence="7">
    <location>
        <begin position="112"/>
        <end position="118"/>
    </location>
    <ligand>
        <name>ATP</name>
        <dbReference type="ChEBI" id="CHEBI:30616"/>
    </ligand>
</feature>
<dbReference type="NCBIfam" id="NF001126">
    <property type="entry name" value="PRK00139.1-4"/>
    <property type="match status" value="1"/>
</dbReference>
<reference evidence="12 13" key="1">
    <citation type="submission" date="2016-10" db="EMBL/GenBank/DDBJ databases">
        <authorList>
            <person name="de Groot N.N."/>
        </authorList>
    </citation>
    <scope>NUCLEOTIDE SEQUENCE [LARGE SCALE GENOMIC DNA]</scope>
    <source>
        <strain evidence="12 13">DSM 527</strain>
    </source>
</reference>
<dbReference type="Gene3D" id="3.40.1390.10">
    <property type="entry name" value="MurE/MurF, N-terminal domain"/>
    <property type="match status" value="1"/>
</dbReference>
<feature type="binding site" evidence="7">
    <location>
        <position position="189"/>
    </location>
    <ligand>
        <name>UDP-N-acetyl-alpha-D-muramoyl-L-alanyl-D-glutamate</name>
        <dbReference type="ChEBI" id="CHEBI:83900"/>
    </ligand>
</feature>
<dbReference type="UniPathway" id="UPA00219"/>
<dbReference type="GO" id="GO:0051301">
    <property type="term" value="P:cell division"/>
    <property type="evidence" value="ECO:0007669"/>
    <property type="project" value="UniProtKB-KW"/>
</dbReference>
<keyword evidence="7" id="KW-0963">Cytoplasm</keyword>
<dbReference type="InterPro" id="IPR036615">
    <property type="entry name" value="Mur_ligase_C_dom_sf"/>
</dbReference>
<comment type="pathway">
    <text evidence="7 8">Cell wall biogenesis; peptidoglycan biosynthesis.</text>
</comment>
<gene>
    <name evidence="7" type="primary">murE</name>
    <name evidence="12" type="ORF">SAMN04488121_10198</name>
</gene>
<dbReference type="InterPro" id="IPR035911">
    <property type="entry name" value="MurE/MurF_N"/>
</dbReference>
<keyword evidence="2 7" id="KW-0132">Cell division</keyword>
<dbReference type="GO" id="GO:0000287">
    <property type="term" value="F:magnesium ion binding"/>
    <property type="evidence" value="ECO:0007669"/>
    <property type="project" value="UniProtKB-UniRule"/>
</dbReference>
<feature type="binding site" evidence="7">
    <location>
        <begin position="404"/>
        <end position="407"/>
    </location>
    <ligand>
        <name>meso-2,6-diaminopimelate</name>
        <dbReference type="ChEBI" id="CHEBI:57791"/>
    </ligand>
</feature>
<comment type="cofactor">
    <cofactor evidence="7">
        <name>Mg(2+)</name>
        <dbReference type="ChEBI" id="CHEBI:18420"/>
    </cofactor>
</comment>
<dbReference type="Pfam" id="PF02875">
    <property type="entry name" value="Mur_ligase_C"/>
    <property type="match status" value="1"/>
</dbReference>
<dbReference type="GO" id="GO:0008765">
    <property type="term" value="F:UDP-N-acetylmuramoylalanyl-D-glutamate-2,6-diaminopimelate ligase activity"/>
    <property type="evidence" value="ECO:0007669"/>
    <property type="project" value="UniProtKB-UniRule"/>
</dbReference>
<proteinExistence type="inferred from homology"/>
<feature type="modified residue" description="N6-carboxylysine" evidence="7">
    <location>
        <position position="221"/>
    </location>
</feature>
<evidence type="ECO:0000256" key="4">
    <source>
        <dbReference type="ARBA" id="ARBA00022984"/>
    </source>
</evidence>
<feature type="binding site" evidence="7">
    <location>
        <position position="380"/>
    </location>
    <ligand>
        <name>meso-2,6-diaminopimelate</name>
        <dbReference type="ChEBI" id="CHEBI:57791"/>
    </ligand>
</feature>
<dbReference type="HAMAP" id="MF_00208">
    <property type="entry name" value="MurE"/>
    <property type="match status" value="1"/>
</dbReference>
<dbReference type="Gene3D" id="3.40.1190.10">
    <property type="entry name" value="Mur-like, catalytic domain"/>
    <property type="match status" value="1"/>
</dbReference>
<dbReference type="GO" id="GO:0008360">
    <property type="term" value="P:regulation of cell shape"/>
    <property type="evidence" value="ECO:0007669"/>
    <property type="project" value="UniProtKB-KW"/>
</dbReference>
<feature type="binding site" evidence="7">
    <location>
        <position position="31"/>
    </location>
    <ligand>
        <name>UDP-N-acetyl-alpha-D-muramoyl-L-alanyl-D-glutamate</name>
        <dbReference type="ChEBI" id="CHEBI:83900"/>
    </ligand>
</feature>
<evidence type="ECO:0000256" key="5">
    <source>
        <dbReference type="ARBA" id="ARBA00023306"/>
    </source>
</evidence>
<dbReference type="Proteomes" id="UP000199045">
    <property type="component" value="Unassembled WGS sequence"/>
</dbReference>
<accession>A0A1G7GNK7</accession>
<name>A0A1G7GNK7_CHIFI</name>
<feature type="binding site" evidence="7">
    <location>
        <position position="181"/>
    </location>
    <ligand>
        <name>UDP-N-acetyl-alpha-D-muramoyl-L-alanyl-D-glutamate</name>
        <dbReference type="ChEBI" id="CHEBI:83900"/>
    </ligand>
</feature>
<feature type="binding site" evidence="7">
    <location>
        <position position="457"/>
    </location>
    <ligand>
        <name>meso-2,6-diaminopimelate</name>
        <dbReference type="ChEBI" id="CHEBI:57791"/>
    </ligand>
</feature>
<keyword evidence="7" id="KW-0547">Nucleotide-binding</keyword>
<dbReference type="Pfam" id="PF01225">
    <property type="entry name" value="Mur_ligase"/>
    <property type="match status" value="1"/>
</dbReference>
<dbReference type="EMBL" id="FNBN01000001">
    <property type="protein sequence ID" value="SDE89720.1"/>
    <property type="molecule type" value="Genomic_DNA"/>
</dbReference>
<evidence type="ECO:0000313" key="12">
    <source>
        <dbReference type="EMBL" id="SDE89720.1"/>
    </source>
</evidence>
<organism evidence="12 13">
    <name type="scientific">Chitinophaga filiformis</name>
    <name type="common">Myxococcus filiformis</name>
    <name type="synonym">Flexibacter filiformis</name>
    <dbReference type="NCBI Taxonomy" id="104663"/>
    <lineage>
        <taxon>Bacteria</taxon>
        <taxon>Pseudomonadati</taxon>
        <taxon>Bacteroidota</taxon>
        <taxon>Chitinophagia</taxon>
        <taxon>Chitinophagales</taxon>
        <taxon>Chitinophagaceae</taxon>
        <taxon>Chitinophaga</taxon>
    </lineage>
</organism>
<evidence type="ECO:0000256" key="2">
    <source>
        <dbReference type="ARBA" id="ARBA00022618"/>
    </source>
</evidence>
<comment type="function">
    <text evidence="7">Catalyzes the addition of meso-diaminopimelic acid to the nucleotide precursor UDP-N-acetylmuramoyl-L-alanyl-D-glutamate (UMAG) in the biosynthesis of bacterial cell-wall peptidoglycan.</text>
</comment>
<evidence type="ECO:0000256" key="3">
    <source>
        <dbReference type="ARBA" id="ARBA00022960"/>
    </source>
</evidence>
<evidence type="ECO:0000256" key="7">
    <source>
        <dbReference type="HAMAP-Rule" id="MF_00208"/>
    </source>
</evidence>
<evidence type="ECO:0000259" key="9">
    <source>
        <dbReference type="Pfam" id="PF01225"/>
    </source>
</evidence>
<dbReference type="GO" id="GO:0071555">
    <property type="term" value="P:cell wall organization"/>
    <property type="evidence" value="ECO:0007669"/>
    <property type="project" value="UniProtKB-KW"/>
</dbReference>
<feature type="binding site" evidence="7">
    <location>
        <begin position="154"/>
        <end position="155"/>
    </location>
    <ligand>
        <name>UDP-N-acetyl-alpha-D-muramoyl-L-alanyl-D-glutamate</name>
        <dbReference type="ChEBI" id="CHEBI:83900"/>
    </ligand>
</feature>
<dbReference type="InterPro" id="IPR004101">
    <property type="entry name" value="Mur_ligase_C"/>
</dbReference>
<keyword evidence="3 7" id="KW-0133">Cell shape</keyword>
<dbReference type="SUPFAM" id="SSF53623">
    <property type="entry name" value="MurD-like peptide ligases, catalytic domain"/>
    <property type="match status" value="1"/>
</dbReference>
<dbReference type="PANTHER" id="PTHR23135:SF4">
    <property type="entry name" value="UDP-N-ACETYLMURAMOYL-L-ALANYL-D-GLUTAMATE--2,6-DIAMINOPIMELATE LIGASE MURE HOMOLOG, CHLOROPLASTIC"/>
    <property type="match status" value="1"/>
</dbReference>
<dbReference type="OrthoDB" id="9800958at2"/>
<dbReference type="GO" id="GO:0005737">
    <property type="term" value="C:cytoplasm"/>
    <property type="evidence" value="ECO:0007669"/>
    <property type="project" value="UniProtKB-SubCell"/>
</dbReference>
<evidence type="ECO:0000256" key="6">
    <source>
        <dbReference type="ARBA" id="ARBA00023316"/>
    </source>
</evidence>
<comment type="PTM">
    <text evidence="7">Carboxylation is probably crucial for Mg(2+) binding and, consequently, for the gamma-phosphate positioning of ATP.</text>
</comment>
<keyword evidence="7" id="KW-0460">Magnesium</keyword>
<dbReference type="GO" id="GO:0009252">
    <property type="term" value="P:peptidoglycan biosynthetic process"/>
    <property type="evidence" value="ECO:0007669"/>
    <property type="project" value="UniProtKB-UniRule"/>
</dbReference>
<protein>
    <recommendedName>
        <fullName evidence="7">UDP-N-acetylmuramoyl-L-alanyl-D-glutamate--2,6-diaminopimelate ligase</fullName>
        <ecNumber evidence="7">6.3.2.13</ecNumber>
    </recommendedName>
    <alternativeName>
        <fullName evidence="7">Meso-A2pm-adding enzyme</fullName>
    </alternativeName>
    <alternativeName>
        <fullName evidence="7">Meso-diaminopimelate-adding enzyme</fullName>
    </alternativeName>
    <alternativeName>
        <fullName evidence="7">UDP-MurNAc-L-Ala-D-Glu:meso-diaminopimelate ligase</fullName>
    </alternativeName>
    <alternativeName>
        <fullName evidence="7">UDP-MurNAc-tripeptide synthetase</fullName>
    </alternativeName>
    <alternativeName>
        <fullName evidence="7">UDP-N-acetylmuramyl-tripeptide synthetase</fullName>
    </alternativeName>
</protein>
<dbReference type="PANTHER" id="PTHR23135">
    <property type="entry name" value="MUR LIGASE FAMILY MEMBER"/>
    <property type="match status" value="1"/>
</dbReference>
<dbReference type="SUPFAM" id="SSF53244">
    <property type="entry name" value="MurD-like peptide ligases, peptide-binding domain"/>
    <property type="match status" value="1"/>
</dbReference>
<evidence type="ECO:0000259" key="11">
    <source>
        <dbReference type="Pfam" id="PF08245"/>
    </source>
</evidence>
<feature type="binding site" evidence="7">
    <location>
        <position position="187"/>
    </location>
    <ligand>
        <name>UDP-N-acetyl-alpha-D-muramoyl-L-alanyl-D-glutamate</name>
        <dbReference type="ChEBI" id="CHEBI:83900"/>
    </ligand>
</feature>
<dbReference type="InterPro" id="IPR013221">
    <property type="entry name" value="Mur_ligase_cen"/>
</dbReference>
<dbReference type="STRING" id="104663.SAMN04488121_10198"/>
<evidence type="ECO:0000259" key="10">
    <source>
        <dbReference type="Pfam" id="PF02875"/>
    </source>
</evidence>
<keyword evidence="5 7" id="KW-0131">Cell cycle</keyword>
<dbReference type="Pfam" id="PF08245">
    <property type="entry name" value="Mur_ligase_M"/>
    <property type="match status" value="1"/>
</dbReference>
<dbReference type="EC" id="6.3.2.13" evidence="7"/>
<feature type="domain" description="Mur ligase central" evidence="11">
    <location>
        <begin position="110"/>
        <end position="305"/>
    </location>
</feature>
<dbReference type="RefSeq" id="WP_089828280.1">
    <property type="nucleotide sequence ID" value="NZ_FNBN01000001.1"/>
</dbReference>
<feature type="binding site" evidence="7">
    <location>
        <position position="461"/>
    </location>
    <ligand>
        <name>meso-2,6-diaminopimelate</name>
        <dbReference type="ChEBI" id="CHEBI:57791"/>
    </ligand>
</feature>
<dbReference type="GO" id="GO:0005524">
    <property type="term" value="F:ATP binding"/>
    <property type="evidence" value="ECO:0007669"/>
    <property type="project" value="UniProtKB-UniRule"/>
</dbReference>
<dbReference type="Gene3D" id="3.90.190.20">
    <property type="entry name" value="Mur ligase, C-terminal domain"/>
    <property type="match status" value="1"/>
</dbReference>
<dbReference type="SUPFAM" id="SSF63418">
    <property type="entry name" value="MurE/MurF N-terminal domain"/>
    <property type="match status" value="1"/>
</dbReference>
<dbReference type="InterPro" id="IPR000713">
    <property type="entry name" value="Mur_ligase_N"/>
</dbReference>
<evidence type="ECO:0000313" key="13">
    <source>
        <dbReference type="Proteomes" id="UP000199045"/>
    </source>
</evidence>
<comment type="caution">
    <text evidence="7">Lacks conserved residue(s) required for the propagation of feature annotation.</text>
</comment>
<keyword evidence="4 7" id="KW-0573">Peptidoglycan synthesis</keyword>
<dbReference type="NCBIfam" id="TIGR01085">
    <property type="entry name" value="murE"/>
    <property type="match status" value="1"/>
</dbReference>
<comment type="subcellular location">
    <subcellularLocation>
        <location evidence="7 8">Cytoplasm</location>
    </subcellularLocation>
</comment>
<keyword evidence="7 12" id="KW-0436">Ligase</keyword>
<keyword evidence="6 7" id="KW-0961">Cell wall biogenesis/degradation</keyword>
<sequence length="488" mass="53320">MKTLRDILYNVSIREIHGSTDTAVNSLSIDSRAIGQGDAFIAIKGVHADGHLFIDKALAQGAAAIICEELPQNLADGVTYVLVNSSATAAGIIAGNFYDNPSHKLKLVGVTGTNGKTTIATLLFRLFSKLRFHCGLLSTVQNQIGDKIVPATHTTPDAIHLNALLAEMVDEGCEYVFMEVSSHAVHQQRIAGLKFAGGIFSNITHDHLDYHKTFDEYIRVKKAFFDGLPPTAFALTNLDDKRGNVMLQNTRAKKQSYSLRTVADFKGKILENNLTGLIMTVNEKEVHFRLIGEFNAYNLLAVYGTAILLGQDKDEVLQALSDLSGAEGRFDYIMSANDRIIGIVDYAHTPDALLNVLATIKNLRKGNEQVITVVGCGGDRDTAKRPVMAAVATEHSDKVILTSDNPRSEDPVAIIHQMEAGIPVHQKKKSLSITDRKEAIKTAVSLANPEDIILVAGKGHEKYQDIQGVKHPFDDKQVLREMLELMGK</sequence>
<keyword evidence="7" id="KW-0067">ATP-binding</keyword>
<dbReference type="InterPro" id="IPR036565">
    <property type="entry name" value="Mur-like_cat_sf"/>
</dbReference>
<feature type="domain" description="Mur ligase C-terminal" evidence="10">
    <location>
        <begin position="328"/>
        <end position="459"/>
    </location>
</feature>
<evidence type="ECO:0000256" key="1">
    <source>
        <dbReference type="ARBA" id="ARBA00005898"/>
    </source>
</evidence>
<comment type="similarity">
    <text evidence="1 7">Belongs to the MurCDEF family. MurE subfamily.</text>
</comment>
<evidence type="ECO:0000256" key="8">
    <source>
        <dbReference type="RuleBase" id="RU004135"/>
    </source>
</evidence>
<dbReference type="InterPro" id="IPR005761">
    <property type="entry name" value="UDP-N-AcMur-Glu-dNH2Pim_ligase"/>
</dbReference>
<feature type="short sequence motif" description="Meso-diaminopimelate recognition motif" evidence="7">
    <location>
        <begin position="404"/>
        <end position="407"/>
    </location>
</feature>
<dbReference type="AlphaFoldDB" id="A0A1G7GNK7"/>
<comment type="catalytic activity">
    <reaction evidence="7">
        <text>UDP-N-acetyl-alpha-D-muramoyl-L-alanyl-D-glutamate + meso-2,6-diaminopimelate + ATP = UDP-N-acetyl-alpha-D-muramoyl-L-alanyl-gamma-D-glutamyl-meso-2,6-diaminopimelate + ADP + phosphate + H(+)</text>
        <dbReference type="Rhea" id="RHEA:23676"/>
        <dbReference type="ChEBI" id="CHEBI:15378"/>
        <dbReference type="ChEBI" id="CHEBI:30616"/>
        <dbReference type="ChEBI" id="CHEBI:43474"/>
        <dbReference type="ChEBI" id="CHEBI:57791"/>
        <dbReference type="ChEBI" id="CHEBI:83900"/>
        <dbReference type="ChEBI" id="CHEBI:83905"/>
        <dbReference type="ChEBI" id="CHEBI:456216"/>
        <dbReference type="EC" id="6.3.2.13"/>
    </reaction>
</comment>